<dbReference type="SUPFAM" id="SSF52540">
    <property type="entry name" value="P-loop containing nucleoside triphosphate hydrolases"/>
    <property type="match status" value="1"/>
</dbReference>
<reference evidence="2" key="1">
    <citation type="journal article" date="2014" name="Front. Microbiol.">
        <title>High frequency of phylogenetically diverse reductive dehalogenase-homologous genes in deep subseafloor sedimentary metagenomes.</title>
        <authorList>
            <person name="Kawai M."/>
            <person name="Futagami T."/>
            <person name="Toyoda A."/>
            <person name="Takaki Y."/>
            <person name="Nishi S."/>
            <person name="Hori S."/>
            <person name="Arai W."/>
            <person name="Tsubouchi T."/>
            <person name="Morono Y."/>
            <person name="Uchiyama I."/>
            <person name="Ito T."/>
            <person name="Fujiyama A."/>
            <person name="Inagaki F."/>
            <person name="Takami H."/>
        </authorList>
    </citation>
    <scope>NUCLEOTIDE SEQUENCE</scope>
    <source>
        <strain evidence="2">Expedition CK06-06</strain>
    </source>
</reference>
<feature type="domain" description="ABC transporter" evidence="1">
    <location>
        <begin position="8"/>
        <end position="46"/>
    </location>
</feature>
<dbReference type="GO" id="GO:0042626">
    <property type="term" value="F:ATPase-coupled transmembrane transporter activity"/>
    <property type="evidence" value="ECO:0007669"/>
    <property type="project" value="TreeGrafter"/>
</dbReference>
<accession>X1NGL3</accession>
<evidence type="ECO:0000313" key="2">
    <source>
        <dbReference type="EMBL" id="GAI43167.1"/>
    </source>
</evidence>
<dbReference type="AlphaFoldDB" id="X1NGL3"/>
<dbReference type="InterPro" id="IPR003439">
    <property type="entry name" value="ABC_transporter-like_ATP-bd"/>
</dbReference>
<dbReference type="EMBL" id="BARV01030597">
    <property type="protein sequence ID" value="GAI43167.1"/>
    <property type="molecule type" value="Genomic_DNA"/>
</dbReference>
<dbReference type="InterPro" id="IPR027417">
    <property type="entry name" value="P-loop_NTPase"/>
</dbReference>
<comment type="caution">
    <text evidence="2">The sequence shown here is derived from an EMBL/GenBank/DDBJ whole genome shotgun (WGS) entry which is preliminary data.</text>
</comment>
<name>X1NGL3_9ZZZZ</name>
<dbReference type="PANTHER" id="PTHR24221">
    <property type="entry name" value="ATP-BINDING CASSETTE SUB-FAMILY B"/>
    <property type="match status" value="1"/>
</dbReference>
<proteinExistence type="predicted"/>
<organism evidence="2">
    <name type="scientific">marine sediment metagenome</name>
    <dbReference type="NCBI Taxonomy" id="412755"/>
    <lineage>
        <taxon>unclassified sequences</taxon>
        <taxon>metagenomes</taxon>
        <taxon>ecological metagenomes</taxon>
    </lineage>
</organism>
<dbReference type="PANTHER" id="PTHR24221:SF587">
    <property type="entry name" value="ABC TRANSPORTER RELATED"/>
    <property type="match status" value="1"/>
</dbReference>
<evidence type="ECO:0000259" key="1">
    <source>
        <dbReference type="Pfam" id="PF00005"/>
    </source>
</evidence>
<protein>
    <recommendedName>
        <fullName evidence="1">ABC transporter domain-containing protein</fullName>
    </recommendedName>
</protein>
<dbReference type="InterPro" id="IPR039421">
    <property type="entry name" value="Type_1_exporter"/>
</dbReference>
<gene>
    <name evidence="2" type="ORF">S06H3_48579</name>
</gene>
<feature type="non-terminal residue" evidence="2">
    <location>
        <position position="1"/>
    </location>
</feature>
<dbReference type="Gene3D" id="3.40.50.300">
    <property type="entry name" value="P-loop containing nucleotide triphosphate hydrolases"/>
    <property type="match status" value="1"/>
</dbReference>
<dbReference type="GO" id="GO:0016887">
    <property type="term" value="F:ATP hydrolysis activity"/>
    <property type="evidence" value="ECO:0007669"/>
    <property type="project" value="InterPro"/>
</dbReference>
<dbReference type="Pfam" id="PF00005">
    <property type="entry name" value="ABC_tran"/>
    <property type="match status" value="1"/>
</dbReference>
<dbReference type="GO" id="GO:0005524">
    <property type="term" value="F:ATP binding"/>
    <property type="evidence" value="ECO:0007669"/>
    <property type="project" value="InterPro"/>
</dbReference>
<sequence>ESLPGGYKAKVQERGATFSQGQRQLLAFARALAFNPRILVLDEATASIDSETEALIQDALEKLLQDRTSLIVAHRLSTIKNAENSCGHEKDETNNKDESVRLQIAKELSKESGVVYPLPCPVFPKK</sequence>